<accession>A0A4C1UAW2</accession>
<reference evidence="1 2" key="1">
    <citation type="journal article" date="2019" name="Commun. Biol.">
        <title>The bagworm genome reveals a unique fibroin gene that provides high tensile strength.</title>
        <authorList>
            <person name="Kono N."/>
            <person name="Nakamura H."/>
            <person name="Ohtoshi R."/>
            <person name="Tomita M."/>
            <person name="Numata K."/>
            <person name="Arakawa K."/>
        </authorList>
    </citation>
    <scope>NUCLEOTIDE SEQUENCE [LARGE SCALE GENOMIC DNA]</scope>
</reference>
<gene>
    <name evidence="1" type="ORF">EVAR_15719_1</name>
</gene>
<keyword evidence="2" id="KW-1185">Reference proteome</keyword>
<protein>
    <submittedName>
        <fullName evidence="1">Uncharacterized protein</fullName>
    </submittedName>
</protein>
<comment type="caution">
    <text evidence="1">The sequence shown here is derived from an EMBL/GenBank/DDBJ whole genome shotgun (WGS) entry which is preliminary data.</text>
</comment>
<organism evidence="1 2">
    <name type="scientific">Eumeta variegata</name>
    <name type="common">Bagworm moth</name>
    <name type="synonym">Eumeta japonica</name>
    <dbReference type="NCBI Taxonomy" id="151549"/>
    <lineage>
        <taxon>Eukaryota</taxon>
        <taxon>Metazoa</taxon>
        <taxon>Ecdysozoa</taxon>
        <taxon>Arthropoda</taxon>
        <taxon>Hexapoda</taxon>
        <taxon>Insecta</taxon>
        <taxon>Pterygota</taxon>
        <taxon>Neoptera</taxon>
        <taxon>Endopterygota</taxon>
        <taxon>Lepidoptera</taxon>
        <taxon>Glossata</taxon>
        <taxon>Ditrysia</taxon>
        <taxon>Tineoidea</taxon>
        <taxon>Psychidae</taxon>
        <taxon>Oiketicinae</taxon>
        <taxon>Eumeta</taxon>
    </lineage>
</organism>
<name>A0A4C1UAW2_EUMVA</name>
<dbReference type="EMBL" id="BGZK01000146">
    <property type="protein sequence ID" value="GBP23044.1"/>
    <property type="molecule type" value="Genomic_DNA"/>
</dbReference>
<evidence type="ECO:0000313" key="1">
    <source>
        <dbReference type="EMBL" id="GBP23044.1"/>
    </source>
</evidence>
<proteinExistence type="predicted"/>
<dbReference type="AlphaFoldDB" id="A0A4C1UAW2"/>
<sequence>MYSRLLWRSLMRAKRRFSPESRVEASAWSVRGRRAAGAESQRVRDVRGHRSPLNLSYLTLDKITSIAVTQLTDILSPFHTAPSSRRHFRVAPNT</sequence>
<dbReference type="Proteomes" id="UP000299102">
    <property type="component" value="Unassembled WGS sequence"/>
</dbReference>
<evidence type="ECO:0000313" key="2">
    <source>
        <dbReference type="Proteomes" id="UP000299102"/>
    </source>
</evidence>